<dbReference type="RefSeq" id="WP_183494321.1">
    <property type="nucleotide sequence ID" value="NZ_JACIFF010000001.1"/>
</dbReference>
<keyword evidence="2" id="KW-1185">Reference proteome</keyword>
<evidence type="ECO:0000313" key="1">
    <source>
        <dbReference type="EMBL" id="MBB4078090.1"/>
    </source>
</evidence>
<proteinExistence type="predicted"/>
<name>A0A840DYW2_9BACT</name>
<comment type="caution">
    <text evidence="1">The sequence shown here is derived from an EMBL/GenBank/DDBJ whole genome shotgun (WGS) entry which is preliminary data.</text>
</comment>
<dbReference type="Gene3D" id="2.40.160.60">
    <property type="entry name" value="Outer membrane protein transport protein (OMPP1/FadL/TodX)"/>
    <property type="match status" value="1"/>
</dbReference>
<organism evidence="1 2">
    <name type="scientific">Neolewinella aquimaris</name>
    <dbReference type="NCBI Taxonomy" id="1835722"/>
    <lineage>
        <taxon>Bacteria</taxon>
        <taxon>Pseudomonadati</taxon>
        <taxon>Bacteroidota</taxon>
        <taxon>Saprospiria</taxon>
        <taxon>Saprospirales</taxon>
        <taxon>Lewinellaceae</taxon>
        <taxon>Neolewinella</taxon>
    </lineage>
</organism>
<protein>
    <recommendedName>
        <fullName evidence="3">PorV/PorQ family protein</fullName>
    </recommendedName>
</protein>
<reference evidence="1 2" key="1">
    <citation type="submission" date="2020-08" db="EMBL/GenBank/DDBJ databases">
        <title>Genomic Encyclopedia of Type Strains, Phase IV (KMG-IV): sequencing the most valuable type-strain genomes for metagenomic binning, comparative biology and taxonomic classification.</title>
        <authorList>
            <person name="Goeker M."/>
        </authorList>
    </citation>
    <scope>NUCLEOTIDE SEQUENCE [LARGE SCALE GENOMIC DNA]</scope>
    <source>
        <strain evidence="1 2">DSM 105137</strain>
    </source>
</reference>
<accession>A0A840DYW2</accession>
<evidence type="ECO:0000313" key="2">
    <source>
        <dbReference type="Proteomes" id="UP000576209"/>
    </source>
</evidence>
<dbReference type="EMBL" id="JACIFF010000001">
    <property type="protein sequence ID" value="MBB4078090.1"/>
    <property type="molecule type" value="Genomic_DNA"/>
</dbReference>
<dbReference type="Proteomes" id="UP000576209">
    <property type="component" value="Unassembled WGS sequence"/>
</dbReference>
<dbReference type="SUPFAM" id="SSF56935">
    <property type="entry name" value="Porins"/>
    <property type="match status" value="1"/>
</dbReference>
<evidence type="ECO:0008006" key="3">
    <source>
        <dbReference type="Google" id="ProtNLM"/>
    </source>
</evidence>
<dbReference type="AlphaFoldDB" id="A0A840DYW2"/>
<sequence length="260" mass="28208">MPWYVLLLVFAGSSLYSQRTLFPNFDTRSRSLGGAGLTSVGVDALWTNPAGLSNTERTAAAASAEQRFGINDLTIASVGIVLPQGFGARLASFTLPGYAEQRTGIGYGRRLTERWSIGTELDFYNQTTHGYGSKRQLAAGLGMHYQAIADLTLAVRLYHPFARKGHSPRISLGTAYRLSGQLLLLLEWERFRQGNAWRAGIEYQPDPSISLRAGVIGATGELSLGIGYRVLRRFELNAAAVAHARLGVSPSVGIVLRPEP</sequence>
<gene>
    <name evidence="1" type="ORF">GGR28_000691</name>
</gene>